<comment type="caution">
    <text evidence="9">The sequence shown here is derived from an EMBL/GenBank/DDBJ whole genome shotgun (WGS) entry which is preliminary data.</text>
</comment>
<keyword evidence="2" id="KW-0479">Metal-binding</keyword>
<keyword evidence="6" id="KW-0442">Lipid degradation</keyword>
<keyword evidence="6" id="KW-0378">Hydrolase</keyword>
<evidence type="ECO:0000256" key="3">
    <source>
        <dbReference type="ARBA" id="ARBA00022842"/>
    </source>
</evidence>
<feature type="compositionally biased region" description="Polar residues" evidence="7">
    <location>
        <begin position="227"/>
        <end position="238"/>
    </location>
</feature>
<feature type="non-terminal residue" evidence="9">
    <location>
        <position position="546"/>
    </location>
</feature>
<sequence>MDDAKKLIEMHEPNALLRKRHCFSFEGFACYLMDKDNFAYTPELFQTNEEEMNYPLSHYYCATSHNTYLTGHQLKGESSVELYSQVLLTGCRCVELDCWDGDDGMPVIYHGHTLTSKIPFKKVVETINEKAFVASPYPVILSVENHCSLQQQAKMAQIFVLVFGEKLVTKFLFENDYADEPRLPSPNQLKYRILIKNKKLRAPMLHLTNQRMRVSLVHSKSINDRANSLVSNTSTGSFNDDEDDDYDDDDDEDVEELLPMSFPTTIETSPEKRSSEKDTPKSQRQVRSLRSDSSHTECDNIFNSPLHNKSARKSSSQIAPELSDLVIYCQAIKFHGLRSGNNASLCVSPTNSAIATPVSKKITSRKLMSTNAMGSNIQSNQNLLSVSDSIKQKDEFSRELNNLSPTYQLANTNWGLNKRPNSTAPCYQVASINENTAKKLCRKNPLTVIAHTESQIMRTYPTGMRIDSSNFNPVIFWAFGIQNVALNYQTVDTAIQINSAMYEQNGGCGYVLKSRVMRDKSHMMYGRFNPWDKEFDGLHTINLTIT</sequence>
<dbReference type="InterPro" id="IPR000909">
    <property type="entry name" value="PLipase_C_PInositol-sp_X_dom"/>
</dbReference>
<dbReference type="OrthoDB" id="269822at2759"/>
<dbReference type="GO" id="GO:0016829">
    <property type="term" value="F:lyase activity"/>
    <property type="evidence" value="ECO:0007669"/>
    <property type="project" value="UniProtKB-KW"/>
</dbReference>
<feature type="compositionally biased region" description="Basic and acidic residues" evidence="7">
    <location>
        <begin position="289"/>
        <end position="298"/>
    </location>
</feature>
<evidence type="ECO:0000313" key="10">
    <source>
        <dbReference type="Proteomes" id="UP000194236"/>
    </source>
</evidence>
<keyword evidence="5" id="KW-0456">Lyase</keyword>
<dbReference type="PANTHER" id="PTHR10336:SF6">
    <property type="entry name" value="1-PHOSPHATIDYLINOSITOL 4,5-BISPHOSPHATE PHOSPHODIESTERASE EPSILON-1"/>
    <property type="match status" value="1"/>
</dbReference>
<comment type="catalytic activity">
    <reaction evidence="1">
        <text>an N-(acyl)-sphingosylphosphoethanolamine = an N-(acyl)-sphingosyl-1,3-cyclic phosphate + ethanolamine</text>
        <dbReference type="Rhea" id="RHEA:60648"/>
        <dbReference type="ChEBI" id="CHEBI:57603"/>
        <dbReference type="ChEBI" id="CHEBI:143891"/>
        <dbReference type="ChEBI" id="CHEBI:143892"/>
    </reaction>
</comment>
<evidence type="ECO:0000256" key="1">
    <source>
        <dbReference type="ARBA" id="ARBA00000110"/>
    </source>
</evidence>
<dbReference type="InterPro" id="IPR015359">
    <property type="entry name" value="PLC_EF-hand-like"/>
</dbReference>
<reference evidence="9 10" key="1">
    <citation type="submission" date="2017-03" db="EMBL/GenBank/DDBJ databases">
        <title>Genome Survey of Euroglyphus maynei.</title>
        <authorList>
            <person name="Arlian L.G."/>
            <person name="Morgan M.S."/>
            <person name="Rider S.D."/>
        </authorList>
    </citation>
    <scope>NUCLEOTIDE SEQUENCE [LARGE SCALE GENOMIC DNA]</scope>
    <source>
        <strain evidence="9">Arlian Lab</strain>
        <tissue evidence="9">Whole body</tissue>
    </source>
</reference>
<accession>A0A1Y3ASA2</accession>
<dbReference type="GO" id="GO:0016042">
    <property type="term" value="P:lipid catabolic process"/>
    <property type="evidence" value="ECO:0007669"/>
    <property type="project" value="UniProtKB-KW"/>
</dbReference>
<dbReference type="Pfam" id="PF00388">
    <property type="entry name" value="PI-PLC-X"/>
    <property type="match status" value="1"/>
</dbReference>
<organism evidence="9 10">
    <name type="scientific">Euroglyphus maynei</name>
    <name type="common">Mayne's house dust mite</name>
    <dbReference type="NCBI Taxonomy" id="6958"/>
    <lineage>
        <taxon>Eukaryota</taxon>
        <taxon>Metazoa</taxon>
        <taxon>Ecdysozoa</taxon>
        <taxon>Arthropoda</taxon>
        <taxon>Chelicerata</taxon>
        <taxon>Arachnida</taxon>
        <taxon>Acari</taxon>
        <taxon>Acariformes</taxon>
        <taxon>Sarcoptiformes</taxon>
        <taxon>Astigmata</taxon>
        <taxon>Psoroptidia</taxon>
        <taxon>Analgoidea</taxon>
        <taxon>Pyroglyphidae</taxon>
        <taxon>Pyroglyphinae</taxon>
        <taxon>Euroglyphus</taxon>
    </lineage>
</organism>
<dbReference type="GO" id="GO:0051209">
    <property type="term" value="P:release of sequestered calcium ion into cytosol"/>
    <property type="evidence" value="ECO:0007669"/>
    <property type="project" value="TreeGrafter"/>
</dbReference>
<dbReference type="PROSITE" id="PS50008">
    <property type="entry name" value="PIPLC_Y_DOMAIN"/>
    <property type="match status" value="1"/>
</dbReference>
<keyword evidence="6" id="KW-0443">Lipid metabolism</keyword>
<dbReference type="GO" id="GO:0007186">
    <property type="term" value="P:G protein-coupled receptor signaling pathway"/>
    <property type="evidence" value="ECO:0007669"/>
    <property type="project" value="TreeGrafter"/>
</dbReference>
<dbReference type="InterPro" id="IPR001711">
    <property type="entry name" value="PLipase_C_Pinositol-sp_Y"/>
</dbReference>
<dbReference type="GO" id="GO:0048015">
    <property type="term" value="P:phosphatidylinositol-mediated signaling"/>
    <property type="evidence" value="ECO:0007669"/>
    <property type="project" value="TreeGrafter"/>
</dbReference>
<evidence type="ECO:0000313" key="9">
    <source>
        <dbReference type="EMBL" id="OTF70887.1"/>
    </source>
</evidence>
<keyword evidence="4" id="KW-1015">Disulfide bond</keyword>
<dbReference type="InterPro" id="IPR017946">
    <property type="entry name" value="PLC-like_Pdiesterase_TIM-brl"/>
</dbReference>
<dbReference type="Gene3D" id="1.10.238.10">
    <property type="entry name" value="EF-hand"/>
    <property type="match status" value="1"/>
</dbReference>
<dbReference type="Pfam" id="PF00387">
    <property type="entry name" value="PI-PLC-Y"/>
    <property type="match status" value="1"/>
</dbReference>
<dbReference type="InterPro" id="IPR001192">
    <property type="entry name" value="PI-PLC_fam"/>
</dbReference>
<dbReference type="GO" id="GO:0007265">
    <property type="term" value="P:Ras protein signal transduction"/>
    <property type="evidence" value="ECO:0007669"/>
    <property type="project" value="TreeGrafter"/>
</dbReference>
<feature type="compositionally biased region" description="Acidic residues" evidence="7">
    <location>
        <begin position="239"/>
        <end position="256"/>
    </location>
</feature>
<feature type="region of interest" description="Disordered" evidence="7">
    <location>
        <begin position="227"/>
        <end position="315"/>
    </location>
</feature>
<dbReference type="Proteomes" id="UP000194236">
    <property type="component" value="Unassembled WGS sequence"/>
</dbReference>
<dbReference type="Gene3D" id="3.20.20.190">
    <property type="entry name" value="Phosphatidylinositol (PI) phosphodiesterase"/>
    <property type="match status" value="2"/>
</dbReference>
<dbReference type="EC" id="3.1.4.11" evidence="6"/>
<evidence type="ECO:0000259" key="8">
    <source>
        <dbReference type="PROSITE" id="PS50008"/>
    </source>
</evidence>
<dbReference type="PRINTS" id="PR00390">
    <property type="entry name" value="PHPHLIPASEC"/>
</dbReference>
<dbReference type="Pfam" id="PF09279">
    <property type="entry name" value="EF-hand_like"/>
    <property type="match status" value="1"/>
</dbReference>
<proteinExistence type="predicted"/>
<feature type="compositionally biased region" description="Basic and acidic residues" evidence="7">
    <location>
        <begin position="269"/>
        <end position="281"/>
    </location>
</feature>
<dbReference type="GO" id="GO:0046872">
    <property type="term" value="F:metal ion binding"/>
    <property type="evidence" value="ECO:0007669"/>
    <property type="project" value="UniProtKB-KW"/>
</dbReference>
<evidence type="ECO:0000256" key="2">
    <source>
        <dbReference type="ARBA" id="ARBA00022723"/>
    </source>
</evidence>
<dbReference type="PROSITE" id="PS50007">
    <property type="entry name" value="PIPLC_X_DOMAIN"/>
    <property type="match status" value="1"/>
</dbReference>
<protein>
    <recommendedName>
        <fullName evidence="6">Phosphoinositide phospholipase C</fullName>
        <ecNumber evidence="6">3.1.4.11</ecNumber>
    </recommendedName>
</protein>
<dbReference type="SMART" id="SM00149">
    <property type="entry name" value="PLCYc"/>
    <property type="match status" value="1"/>
</dbReference>
<feature type="domain" description="PI-PLC Y-box" evidence="8">
    <location>
        <begin position="427"/>
        <end position="518"/>
    </location>
</feature>
<dbReference type="GO" id="GO:0004435">
    <property type="term" value="F:phosphatidylinositol-4,5-bisphosphate phospholipase C activity"/>
    <property type="evidence" value="ECO:0007669"/>
    <property type="project" value="UniProtKB-EC"/>
</dbReference>
<dbReference type="AlphaFoldDB" id="A0A1Y3ASA2"/>
<dbReference type="EMBL" id="MUJZ01063564">
    <property type="protein sequence ID" value="OTF70887.1"/>
    <property type="molecule type" value="Genomic_DNA"/>
</dbReference>
<evidence type="ECO:0000256" key="7">
    <source>
        <dbReference type="SAM" id="MobiDB-lite"/>
    </source>
</evidence>
<gene>
    <name evidence="9" type="ORF">BLA29_004521</name>
</gene>
<dbReference type="GO" id="GO:0046488">
    <property type="term" value="P:phosphatidylinositol metabolic process"/>
    <property type="evidence" value="ECO:0007669"/>
    <property type="project" value="TreeGrafter"/>
</dbReference>
<evidence type="ECO:0000256" key="5">
    <source>
        <dbReference type="ARBA" id="ARBA00023239"/>
    </source>
</evidence>
<evidence type="ECO:0000256" key="4">
    <source>
        <dbReference type="ARBA" id="ARBA00023157"/>
    </source>
</evidence>
<comment type="catalytic activity">
    <reaction evidence="6">
        <text>a 1,2-diacyl-sn-glycero-3-phospho-(1D-myo-inositol-4,5-bisphosphate) + H2O = 1D-myo-inositol 1,4,5-trisphosphate + a 1,2-diacyl-sn-glycerol + H(+)</text>
        <dbReference type="Rhea" id="RHEA:33179"/>
        <dbReference type="ChEBI" id="CHEBI:15377"/>
        <dbReference type="ChEBI" id="CHEBI:15378"/>
        <dbReference type="ChEBI" id="CHEBI:17815"/>
        <dbReference type="ChEBI" id="CHEBI:58456"/>
        <dbReference type="ChEBI" id="CHEBI:203600"/>
        <dbReference type="EC" id="3.1.4.11"/>
    </reaction>
</comment>
<dbReference type="PANTHER" id="PTHR10336">
    <property type="entry name" value="PHOSPHOINOSITIDE-SPECIFIC PHOSPHOLIPASE C FAMILY PROTEIN"/>
    <property type="match status" value="1"/>
</dbReference>
<feature type="compositionally biased region" description="Polar residues" evidence="7">
    <location>
        <begin position="301"/>
        <end position="315"/>
    </location>
</feature>
<keyword evidence="10" id="KW-1185">Reference proteome</keyword>
<dbReference type="SUPFAM" id="SSF51695">
    <property type="entry name" value="PLC-like phosphodiesterases"/>
    <property type="match status" value="1"/>
</dbReference>
<evidence type="ECO:0000256" key="6">
    <source>
        <dbReference type="RuleBase" id="RU361133"/>
    </source>
</evidence>
<keyword evidence="3" id="KW-0460">Magnesium</keyword>
<name>A0A1Y3ASA2_EURMA</name>
<dbReference type="SMART" id="SM00148">
    <property type="entry name" value="PLCXc"/>
    <property type="match status" value="1"/>
</dbReference>